<evidence type="ECO:0000256" key="1">
    <source>
        <dbReference type="SAM" id="Phobius"/>
    </source>
</evidence>
<feature type="transmembrane region" description="Helical" evidence="1">
    <location>
        <begin position="40"/>
        <end position="67"/>
    </location>
</feature>
<dbReference type="PANTHER" id="PTHR37305:SF1">
    <property type="entry name" value="MEMBRANE PROTEIN"/>
    <property type="match status" value="1"/>
</dbReference>
<keyword evidence="1" id="KW-0472">Membrane</keyword>
<feature type="transmembrane region" description="Helical" evidence="1">
    <location>
        <begin position="88"/>
        <end position="110"/>
    </location>
</feature>
<feature type="transmembrane region" description="Helical" evidence="1">
    <location>
        <begin position="161"/>
        <end position="177"/>
    </location>
</feature>
<feature type="transmembrane region" description="Helical" evidence="1">
    <location>
        <begin position="130"/>
        <end position="154"/>
    </location>
</feature>
<sequence>MSNLLKSEFYKLVHSWYFWGIAGFNFLLSSVLLLDSTENASSLFLASLFNIPLLYFLTIVFAALFVGNDFGQRTLQTYMNAGHSRGQVLFAKMLAYQVACLGILLFPLLIHGILGSVCRNQHLQTADGNFFTILTIVFSVMAMCMLPFFLGFLFGDMGKTLAVPMVLFFLTIFILNGDQSQVISRALPMGQLRLISLQQASTRTDNILFIDCLWITVLYIGAYLKFRRSDLK</sequence>
<dbReference type="PANTHER" id="PTHR37305">
    <property type="entry name" value="INTEGRAL MEMBRANE PROTEIN-RELATED"/>
    <property type="match status" value="1"/>
</dbReference>
<reference evidence="2 3" key="1">
    <citation type="submission" date="2021-06" db="EMBL/GenBank/DDBJ databases">
        <title>Faecalicatena sp. nov. isolated from porcine feces.</title>
        <authorList>
            <person name="Oh B.S."/>
            <person name="Lee J.H."/>
        </authorList>
    </citation>
    <scope>NUCLEOTIDE SEQUENCE [LARGE SCALE GENOMIC DNA]</scope>
    <source>
        <strain evidence="2 3">AGMB00832</strain>
    </source>
</reference>
<comment type="caution">
    <text evidence="2">The sequence shown here is derived from an EMBL/GenBank/DDBJ whole genome shotgun (WGS) entry which is preliminary data.</text>
</comment>
<evidence type="ECO:0000313" key="2">
    <source>
        <dbReference type="EMBL" id="MBU3875413.1"/>
    </source>
</evidence>
<gene>
    <name evidence="2" type="ORF">HGO97_006255</name>
</gene>
<keyword evidence="1" id="KW-0812">Transmembrane</keyword>
<organism evidence="2 3">
    <name type="scientific">Faecalicatena faecalis</name>
    <dbReference type="NCBI Taxonomy" id="2726362"/>
    <lineage>
        <taxon>Bacteria</taxon>
        <taxon>Bacillati</taxon>
        <taxon>Bacillota</taxon>
        <taxon>Clostridia</taxon>
        <taxon>Lachnospirales</taxon>
        <taxon>Lachnospiraceae</taxon>
        <taxon>Faecalicatena</taxon>
    </lineage>
</organism>
<dbReference type="EMBL" id="JABACJ020000004">
    <property type="protein sequence ID" value="MBU3875413.1"/>
    <property type="molecule type" value="Genomic_DNA"/>
</dbReference>
<evidence type="ECO:0000313" key="3">
    <source>
        <dbReference type="Proteomes" id="UP000723714"/>
    </source>
</evidence>
<feature type="transmembrane region" description="Helical" evidence="1">
    <location>
        <begin position="207"/>
        <end position="226"/>
    </location>
</feature>
<protein>
    <submittedName>
        <fullName evidence="2">ABC transporter permease</fullName>
    </submittedName>
</protein>
<keyword evidence="1" id="KW-1133">Transmembrane helix</keyword>
<name>A0ABS6D1D6_9FIRM</name>
<dbReference type="Proteomes" id="UP000723714">
    <property type="component" value="Unassembled WGS sequence"/>
</dbReference>
<proteinExistence type="predicted"/>
<keyword evidence="3" id="KW-1185">Reference proteome</keyword>
<feature type="transmembrane region" description="Helical" evidence="1">
    <location>
        <begin position="12"/>
        <end position="34"/>
    </location>
</feature>
<accession>A0ABS6D1D6</accession>